<dbReference type="SUPFAM" id="SSF53756">
    <property type="entry name" value="UDP-Glycosyltransferase/glycogen phosphorylase"/>
    <property type="match status" value="1"/>
</dbReference>
<dbReference type="EMBL" id="JBHUIO010000011">
    <property type="protein sequence ID" value="MFD2171859.1"/>
    <property type="molecule type" value="Genomic_DNA"/>
</dbReference>
<keyword evidence="3" id="KW-0328">Glycosyltransferase</keyword>
<keyword evidence="4" id="KW-0808">Transferase</keyword>
<comment type="caution">
    <text evidence="7">The sequence shown here is derived from an EMBL/GenBank/DDBJ whole genome shotgun (WGS) entry which is preliminary data.</text>
</comment>
<dbReference type="Gene3D" id="3.40.50.2000">
    <property type="entry name" value="Glycogen Phosphorylase B"/>
    <property type="match status" value="1"/>
</dbReference>
<dbReference type="Pfam" id="PF06925">
    <property type="entry name" value="MGDG_synth"/>
    <property type="match status" value="1"/>
</dbReference>
<evidence type="ECO:0000259" key="5">
    <source>
        <dbReference type="Pfam" id="PF04101"/>
    </source>
</evidence>
<dbReference type="RefSeq" id="WP_386049025.1">
    <property type="nucleotide sequence ID" value="NZ_JBHUIO010000011.1"/>
</dbReference>
<evidence type="ECO:0000256" key="1">
    <source>
        <dbReference type="ARBA" id="ARBA00004370"/>
    </source>
</evidence>
<protein>
    <submittedName>
        <fullName evidence="7">Glycosyltransferase</fullName>
    </submittedName>
</protein>
<dbReference type="PANTHER" id="PTHR43025:SF3">
    <property type="entry name" value="MONOGALACTOSYLDIACYLGLYCEROL SYNTHASE 1, CHLOROPLASTIC"/>
    <property type="match status" value="1"/>
</dbReference>
<proteinExistence type="inferred from homology"/>
<accession>A0ABW5A1M1</accession>
<dbReference type="PANTHER" id="PTHR43025">
    <property type="entry name" value="MONOGALACTOSYLDIACYLGLYCEROL SYNTHASE"/>
    <property type="match status" value="1"/>
</dbReference>
<name>A0ABW5A1M1_9BACL</name>
<evidence type="ECO:0000256" key="3">
    <source>
        <dbReference type="ARBA" id="ARBA00022676"/>
    </source>
</evidence>
<dbReference type="InterPro" id="IPR007235">
    <property type="entry name" value="Glyco_trans_28_C"/>
</dbReference>
<gene>
    <name evidence="7" type="ORF">ACFSOY_17995</name>
</gene>
<dbReference type="Proteomes" id="UP001597343">
    <property type="component" value="Unassembled WGS sequence"/>
</dbReference>
<evidence type="ECO:0000256" key="4">
    <source>
        <dbReference type="ARBA" id="ARBA00022679"/>
    </source>
</evidence>
<dbReference type="InterPro" id="IPR009695">
    <property type="entry name" value="Diacylglyc_glucosyltr_N"/>
</dbReference>
<evidence type="ECO:0000313" key="7">
    <source>
        <dbReference type="EMBL" id="MFD2171859.1"/>
    </source>
</evidence>
<dbReference type="InterPro" id="IPR050519">
    <property type="entry name" value="Glycosyltransf_28_UgtP"/>
</dbReference>
<sequence>MGQILLLSESIGAGHERAAQAVEEALRTLDPQRGVTRVNLLDTFRPRTAKALRTLYLQTLARGPKLWGKWYEWQREKEWNRVGRLIVREALCKEVGPWIRRLAPDAIICTHPLPACLIAELKRQGMQVPLITVLTDYDPHGYWLHPAVDLYCVPLPEIQERMNARLLGRSQVRATGIPVSQRFLEALTAVERGSERNRQVLLMGGGLGLGVLRMVEELVDGGLTDDLTVVCGFNQTLRRELKGRFGGLPNVKIRGYSQQVQSLMARSDLLVTKPGGMTVAEALVMRLPMVLCSAIPGQEHRNGELMSAYGVARRASSAEEGADLVRHLLTAESDRAQMIERIEEIRQPYAAFEVAEAALQLARRTERSTGLLQTNETGSWRYA</sequence>
<evidence type="ECO:0000259" key="6">
    <source>
        <dbReference type="Pfam" id="PF06925"/>
    </source>
</evidence>
<evidence type="ECO:0000313" key="8">
    <source>
        <dbReference type="Proteomes" id="UP001597343"/>
    </source>
</evidence>
<reference evidence="8" key="1">
    <citation type="journal article" date="2019" name="Int. J. Syst. Evol. Microbiol.">
        <title>The Global Catalogue of Microorganisms (GCM) 10K type strain sequencing project: providing services to taxonomists for standard genome sequencing and annotation.</title>
        <authorList>
            <consortium name="The Broad Institute Genomics Platform"/>
            <consortium name="The Broad Institute Genome Sequencing Center for Infectious Disease"/>
            <person name="Wu L."/>
            <person name="Ma J."/>
        </authorList>
    </citation>
    <scope>NUCLEOTIDE SEQUENCE [LARGE SCALE GENOMIC DNA]</scope>
    <source>
        <strain evidence="8">CGMCC 1.13574</strain>
    </source>
</reference>
<dbReference type="Pfam" id="PF04101">
    <property type="entry name" value="Glyco_tran_28_C"/>
    <property type="match status" value="1"/>
</dbReference>
<comment type="subcellular location">
    <subcellularLocation>
        <location evidence="1">Membrane</location>
    </subcellularLocation>
</comment>
<feature type="domain" description="Diacylglycerol glucosyltransferase N-terminal" evidence="6">
    <location>
        <begin position="15"/>
        <end position="179"/>
    </location>
</feature>
<keyword evidence="8" id="KW-1185">Reference proteome</keyword>
<comment type="similarity">
    <text evidence="2">Belongs to the glycosyltransferase 28 family.</text>
</comment>
<evidence type="ECO:0000256" key="2">
    <source>
        <dbReference type="ARBA" id="ARBA00006962"/>
    </source>
</evidence>
<feature type="domain" description="Glycosyl transferase family 28 C-terminal" evidence="5">
    <location>
        <begin position="227"/>
        <end position="337"/>
    </location>
</feature>
<organism evidence="7 8">
    <name type="scientific">Tumebacillus lipolyticus</name>
    <dbReference type="NCBI Taxonomy" id="1280370"/>
    <lineage>
        <taxon>Bacteria</taxon>
        <taxon>Bacillati</taxon>
        <taxon>Bacillota</taxon>
        <taxon>Bacilli</taxon>
        <taxon>Bacillales</taxon>
        <taxon>Alicyclobacillaceae</taxon>
        <taxon>Tumebacillus</taxon>
    </lineage>
</organism>